<dbReference type="AlphaFoldDB" id="A0A1E4TMA7"/>
<evidence type="ECO:0000313" key="2">
    <source>
        <dbReference type="EMBL" id="ODV92884.1"/>
    </source>
</evidence>
<dbReference type="Proteomes" id="UP000095023">
    <property type="component" value="Unassembled WGS sequence"/>
</dbReference>
<organism evidence="2 3">
    <name type="scientific">Tortispora caseinolytica NRRL Y-17796</name>
    <dbReference type="NCBI Taxonomy" id="767744"/>
    <lineage>
        <taxon>Eukaryota</taxon>
        <taxon>Fungi</taxon>
        <taxon>Dikarya</taxon>
        <taxon>Ascomycota</taxon>
        <taxon>Saccharomycotina</taxon>
        <taxon>Trigonopsidomycetes</taxon>
        <taxon>Trigonopsidales</taxon>
        <taxon>Trigonopsidaceae</taxon>
        <taxon>Tortispora</taxon>
    </lineage>
</organism>
<feature type="transmembrane region" description="Helical" evidence="1">
    <location>
        <begin position="7"/>
        <end position="27"/>
    </location>
</feature>
<keyword evidence="1" id="KW-0472">Membrane</keyword>
<accession>A0A1E4TMA7</accession>
<keyword evidence="1" id="KW-1133">Transmembrane helix</keyword>
<name>A0A1E4TMA7_9ASCO</name>
<reference evidence="3" key="1">
    <citation type="submission" date="2016-02" db="EMBL/GenBank/DDBJ databases">
        <title>Comparative genomics of biotechnologically important yeasts.</title>
        <authorList>
            <consortium name="DOE Joint Genome Institute"/>
            <person name="Riley R."/>
            <person name="Haridas S."/>
            <person name="Wolfe K.H."/>
            <person name="Lopes M.R."/>
            <person name="Hittinger C.T."/>
            <person name="Goker M."/>
            <person name="Salamov A."/>
            <person name="Wisecaver J."/>
            <person name="Long T.M."/>
            <person name="Aerts A.L."/>
            <person name="Barry K."/>
            <person name="Choi C."/>
            <person name="Clum A."/>
            <person name="Coughlan A.Y."/>
            <person name="Deshpande S."/>
            <person name="Douglass A.P."/>
            <person name="Hanson S.J."/>
            <person name="Klenk H.-P."/>
            <person name="Labutti K."/>
            <person name="Lapidus A."/>
            <person name="Lindquist E."/>
            <person name="Lipzen A."/>
            <person name="Meier-Kolthoff J.P."/>
            <person name="Ohm R.A."/>
            <person name="Otillar R.P."/>
            <person name="Pangilinan J."/>
            <person name="Peng Y."/>
            <person name="Rokas A."/>
            <person name="Rosa C.A."/>
            <person name="Scheuner C."/>
            <person name="Sibirny A.A."/>
            <person name="Slot J.C."/>
            <person name="Stielow J.B."/>
            <person name="Sun H."/>
            <person name="Kurtzman C.P."/>
            <person name="Blackwell M."/>
            <person name="Jeffries T.W."/>
            <person name="Grigoriev I.V."/>
        </authorList>
    </citation>
    <scope>NUCLEOTIDE SEQUENCE [LARGE SCALE GENOMIC DNA]</scope>
    <source>
        <strain evidence="3">NRRL Y-17796</strain>
    </source>
</reference>
<keyword evidence="3" id="KW-1185">Reference proteome</keyword>
<evidence type="ECO:0000256" key="1">
    <source>
        <dbReference type="SAM" id="Phobius"/>
    </source>
</evidence>
<feature type="transmembrane region" description="Helical" evidence="1">
    <location>
        <begin position="33"/>
        <end position="52"/>
    </location>
</feature>
<sequence>MIAVWVLVGRACVQLVGWLAGFGGGAVRKLVKAVIRISICQYFLLLSYRLLLNTVFPKVARSQSRAARATAGDRIVRTWQSMAPPVDHDLAAVTTAELQDSNKVNSTPQKHQRL</sequence>
<proteinExistence type="predicted"/>
<gene>
    <name evidence="2" type="ORF">CANCADRAFT_56433</name>
</gene>
<dbReference type="EMBL" id="KV453841">
    <property type="protein sequence ID" value="ODV92884.1"/>
    <property type="molecule type" value="Genomic_DNA"/>
</dbReference>
<evidence type="ECO:0000313" key="3">
    <source>
        <dbReference type="Proteomes" id="UP000095023"/>
    </source>
</evidence>
<protein>
    <submittedName>
        <fullName evidence="2">Uncharacterized protein</fullName>
    </submittedName>
</protein>
<keyword evidence="1" id="KW-0812">Transmembrane</keyword>